<feature type="domain" description="Glycoside hydrolase family 5" evidence="18">
    <location>
        <begin position="323"/>
        <end position="485"/>
    </location>
</feature>
<dbReference type="Proteomes" id="UP000309038">
    <property type="component" value="Unassembled WGS sequence"/>
</dbReference>
<proteinExistence type="inferred from homology"/>
<evidence type="ECO:0000256" key="1">
    <source>
        <dbReference type="ARBA" id="ARBA00004401"/>
    </source>
</evidence>
<feature type="region of interest" description="Disordered" evidence="16">
    <location>
        <begin position="782"/>
        <end position="802"/>
    </location>
</feature>
<evidence type="ECO:0000256" key="6">
    <source>
        <dbReference type="ARBA" id="ARBA00022968"/>
    </source>
</evidence>
<dbReference type="GO" id="GO:0071555">
    <property type="term" value="P:cell wall organization"/>
    <property type="evidence" value="ECO:0007669"/>
    <property type="project" value="UniProtKB-KW"/>
</dbReference>
<name>A0A4S4KN77_9APHY</name>
<feature type="transmembrane region" description="Helical" evidence="17">
    <location>
        <begin position="153"/>
        <end position="177"/>
    </location>
</feature>
<dbReference type="Gene3D" id="3.20.20.80">
    <property type="entry name" value="Glycosidases"/>
    <property type="match status" value="1"/>
</dbReference>
<keyword evidence="3" id="KW-1003">Cell membrane</keyword>
<comment type="similarity">
    <text evidence="2">Belongs to the glycosyl hydrolase 5 (cellulase A) family.</text>
</comment>
<feature type="compositionally biased region" description="Basic and acidic residues" evidence="16">
    <location>
        <begin position="127"/>
        <end position="136"/>
    </location>
</feature>
<evidence type="ECO:0000256" key="9">
    <source>
        <dbReference type="ARBA" id="ARBA00023180"/>
    </source>
</evidence>
<dbReference type="InterPro" id="IPR017853">
    <property type="entry name" value="GH"/>
</dbReference>
<feature type="compositionally biased region" description="Basic and acidic residues" evidence="16">
    <location>
        <begin position="52"/>
        <end position="63"/>
    </location>
</feature>
<keyword evidence="8 17" id="KW-0472">Membrane</keyword>
<feature type="compositionally biased region" description="Low complexity" evidence="16">
    <location>
        <begin position="181"/>
        <end position="212"/>
    </location>
</feature>
<feature type="region of interest" description="Disordered" evidence="16">
    <location>
        <begin position="123"/>
        <end position="143"/>
    </location>
</feature>
<dbReference type="SUPFAM" id="SSF51445">
    <property type="entry name" value="(Trans)glycosidases"/>
    <property type="match status" value="1"/>
</dbReference>
<comment type="caution">
    <text evidence="19">The sequence shown here is derived from an EMBL/GenBank/DDBJ whole genome shotgun (WGS) entry which is preliminary data.</text>
</comment>
<dbReference type="PANTHER" id="PTHR31297:SF34">
    <property type="entry name" value="GLUCAN 1,3-BETA-GLUCOSIDASE 2"/>
    <property type="match status" value="1"/>
</dbReference>
<evidence type="ECO:0000256" key="10">
    <source>
        <dbReference type="ARBA" id="ARBA00023295"/>
    </source>
</evidence>
<comment type="catalytic activity">
    <reaction evidence="12">
        <text>Successive hydrolysis of beta-D-glucose units from the non-reducing ends of (1-&gt;3)-beta-D-glucans, releasing alpha-glucose.</text>
        <dbReference type="EC" id="3.2.1.58"/>
    </reaction>
</comment>
<evidence type="ECO:0000256" key="16">
    <source>
        <dbReference type="SAM" id="MobiDB-lite"/>
    </source>
</evidence>
<evidence type="ECO:0000256" key="7">
    <source>
        <dbReference type="ARBA" id="ARBA00022989"/>
    </source>
</evidence>
<evidence type="ECO:0000313" key="20">
    <source>
        <dbReference type="Proteomes" id="UP000309038"/>
    </source>
</evidence>
<reference evidence="19 20" key="1">
    <citation type="submission" date="2019-02" db="EMBL/GenBank/DDBJ databases">
        <title>Genome sequencing of the rare red list fungi Phlebia centrifuga.</title>
        <authorList>
            <person name="Buettner E."/>
            <person name="Kellner H."/>
        </authorList>
    </citation>
    <scope>NUCLEOTIDE SEQUENCE [LARGE SCALE GENOMIC DNA]</scope>
    <source>
        <strain evidence="19 20">DSM 108282</strain>
    </source>
</reference>
<dbReference type="EMBL" id="SGPJ01000088">
    <property type="protein sequence ID" value="THG99227.1"/>
    <property type="molecule type" value="Genomic_DNA"/>
</dbReference>
<keyword evidence="7 17" id="KW-1133">Transmembrane helix</keyword>
<evidence type="ECO:0000256" key="4">
    <source>
        <dbReference type="ARBA" id="ARBA00022692"/>
    </source>
</evidence>
<dbReference type="GO" id="GO:0005886">
    <property type="term" value="C:plasma membrane"/>
    <property type="evidence" value="ECO:0007669"/>
    <property type="project" value="UniProtKB-SubCell"/>
</dbReference>
<dbReference type="Pfam" id="PF00150">
    <property type="entry name" value="Cellulase"/>
    <property type="match status" value="1"/>
</dbReference>
<keyword evidence="10" id="KW-0326">Glycosidase</keyword>
<evidence type="ECO:0000256" key="14">
    <source>
        <dbReference type="ARBA" id="ARBA00038929"/>
    </source>
</evidence>
<keyword evidence="4 17" id="KW-0812">Transmembrane</keyword>
<dbReference type="GO" id="GO:0009986">
    <property type="term" value="C:cell surface"/>
    <property type="evidence" value="ECO:0007669"/>
    <property type="project" value="TreeGrafter"/>
</dbReference>
<dbReference type="GO" id="GO:0005576">
    <property type="term" value="C:extracellular region"/>
    <property type="evidence" value="ECO:0007669"/>
    <property type="project" value="TreeGrafter"/>
</dbReference>
<evidence type="ECO:0000256" key="13">
    <source>
        <dbReference type="ARBA" id="ARBA00037126"/>
    </source>
</evidence>
<organism evidence="19 20">
    <name type="scientific">Hermanssonia centrifuga</name>
    <dbReference type="NCBI Taxonomy" id="98765"/>
    <lineage>
        <taxon>Eukaryota</taxon>
        <taxon>Fungi</taxon>
        <taxon>Dikarya</taxon>
        <taxon>Basidiomycota</taxon>
        <taxon>Agaricomycotina</taxon>
        <taxon>Agaricomycetes</taxon>
        <taxon>Polyporales</taxon>
        <taxon>Meruliaceae</taxon>
        <taxon>Hermanssonia</taxon>
    </lineage>
</organism>
<dbReference type="GO" id="GO:0004338">
    <property type="term" value="F:glucan exo-1,3-beta-glucosidase activity"/>
    <property type="evidence" value="ECO:0007669"/>
    <property type="project" value="UniProtKB-EC"/>
</dbReference>
<keyword evidence="20" id="KW-1185">Reference proteome</keyword>
<keyword evidence="11" id="KW-0961">Cell wall biogenesis/degradation</keyword>
<evidence type="ECO:0000256" key="17">
    <source>
        <dbReference type="SAM" id="Phobius"/>
    </source>
</evidence>
<feature type="region of interest" description="Disordered" evidence="16">
    <location>
        <begin position="1"/>
        <end position="95"/>
    </location>
</feature>
<dbReference type="InterPro" id="IPR001547">
    <property type="entry name" value="Glyco_hydro_5"/>
</dbReference>
<evidence type="ECO:0000256" key="2">
    <source>
        <dbReference type="ARBA" id="ARBA00005641"/>
    </source>
</evidence>
<evidence type="ECO:0000256" key="15">
    <source>
        <dbReference type="ARBA" id="ARBA00041260"/>
    </source>
</evidence>
<dbReference type="AlphaFoldDB" id="A0A4S4KN77"/>
<gene>
    <name evidence="19" type="ORF">EW026_g3097</name>
</gene>
<evidence type="ECO:0000256" key="11">
    <source>
        <dbReference type="ARBA" id="ARBA00023316"/>
    </source>
</evidence>
<accession>A0A4S4KN77</accession>
<evidence type="ECO:0000256" key="12">
    <source>
        <dbReference type="ARBA" id="ARBA00036824"/>
    </source>
</evidence>
<dbReference type="EC" id="3.2.1.58" evidence="14"/>
<dbReference type="InterPro" id="IPR050386">
    <property type="entry name" value="Glycosyl_hydrolase_5"/>
</dbReference>
<feature type="region of interest" description="Disordered" evidence="16">
    <location>
        <begin position="181"/>
        <end position="227"/>
    </location>
</feature>
<evidence type="ECO:0000259" key="18">
    <source>
        <dbReference type="Pfam" id="PF00150"/>
    </source>
</evidence>
<comment type="function">
    <text evidence="13">Glucosidase involved in the degradation of cellulosic biomass. Active on lichenan.</text>
</comment>
<evidence type="ECO:0000256" key="3">
    <source>
        <dbReference type="ARBA" id="ARBA00022475"/>
    </source>
</evidence>
<sequence length="802" mass="86551">MYANSTGPYSRLEDHHAMSGPNYDPLPLTTDHRDDVPYNTPLSPRMSGVHSPETDHLHLHDDLPPGAARPRFMGTALHDDGPQPRESYASSNTSFPVVDDYNSSVYGLNPDNQAAQQRDNSYYSLGYRDDPHDSDFRGSPNPVAMKNNPRRMWIIGGIVLAAIIVIVAVVAAVLTVVHHNSSDSDVSGGASKGSKASGTSSGASPTATSKGSQALAVTGGDGSTVTTDNGTTFTYSNSFGGYWYWDENDPFNNGARAQSWSPALNETFQYGIDKIRGVNLGGWLNTEPFISPALYEKYLDAATPAIDEWTLSVNMAADTANGGLSQLEDHYKTFITEQDFAQIAAAGLNWVRIPLPYWAIEVRDDEPFLAKTCWTYFLKAIQWARKYGIRINLDLHALPGSQNGWNHSGRLGTINMLNGPMGLANAQRSLDYIRILAEFISQPQYKDVVAMFGVTNEPFAPTFGQENLARYYMQAYDIVRTASGTGEGNGPFISFHEGFMGLSNWFGYFTNSDRTSLDLHPYLCFNAQSADPYSARDTEPCTTWGANQNASMSAFGLSTAGEFSNAINDCGLYVNGVGLGTRYEGNYTGGPWPVIGSCEQWTDYQSWDASLKQDIQQFALASMDALQNWFFWTWKIGNSSVTGKVESPAWSYQLGLQEGWMPADPRVAAGTCGNTAPWQPPLQSWQTGGAGAGQIPATFTSSYAWPPTSISGGGAATDLPTYTPTGALPTLPAPAFTKSAGGTVDAGSGWLNSADNTGMNVAIPTCNYLDPWIGNAAPPSPLCGAAARRDTVPDPVITPPPS</sequence>
<dbReference type="PANTHER" id="PTHR31297">
    <property type="entry name" value="GLUCAN ENDO-1,6-BETA-GLUCOSIDASE B"/>
    <property type="match status" value="1"/>
</dbReference>
<dbReference type="GO" id="GO:0009251">
    <property type="term" value="P:glucan catabolic process"/>
    <property type="evidence" value="ECO:0007669"/>
    <property type="project" value="TreeGrafter"/>
</dbReference>
<evidence type="ECO:0000256" key="5">
    <source>
        <dbReference type="ARBA" id="ARBA00022801"/>
    </source>
</evidence>
<keyword evidence="5" id="KW-0378">Hydrolase</keyword>
<evidence type="ECO:0000313" key="19">
    <source>
        <dbReference type="EMBL" id="THG99227.1"/>
    </source>
</evidence>
<protein>
    <recommendedName>
        <fullName evidence="14">glucan 1,3-beta-glucosidase</fullName>
        <ecNumber evidence="14">3.2.1.58</ecNumber>
    </recommendedName>
    <alternativeName>
        <fullName evidence="15">Exo-1,3-beta-glucanase D</fullName>
    </alternativeName>
</protein>
<keyword evidence="6" id="KW-0735">Signal-anchor</keyword>
<comment type="subcellular location">
    <subcellularLocation>
        <location evidence="1">Cell membrane</location>
        <topology evidence="1">Single-pass type II membrane protein</topology>
    </subcellularLocation>
</comment>
<evidence type="ECO:0000256" key="8">
    <source>
        <dbReference type="ARBA" id="ARBA00023136"/>
    </source>
</evidence>
<keyword evidence="9" id="KW-0325">Glycoprotein</keyword>
<dbReference type="FunFam" id="3.20.20.80:FF:000033">
    <property type="entry name" value="Glucan 1,3-beta-glucosidase A"/>
    <property type="match status" value="1"/>
</dbReference>